<dbReference type="AlphaFoldDB" id="C9XTT8"/>
<dbReference type="HOGENOM" id="CLU_3084712_0_0_6"/>
<name>C9XTT8_CROTZ</name>
<dbReference type="EMBL" id="FN543093">
    <property type="protein sequence ID" value="CBA31409.1"/>
    <property type="molecule type" value="Genomic_DNA"/>
</dbReference>
<accession>C9XTT8</accession>
<protein>
    <submittedName>
        <fullName evidence="1">Uncharacterized protein</fullName>
    </submittedName>
</protein>
<proteinExistence type="predicted"/>
<reference evidence="1 2" key="1">
    <citation type="journal article" date="2010" name="J. Bacteriol.">
        <title>Complete Genome Sequence of Cronobacter turicensis LMG 23827, a foodborne pathogen causing deaths in neonates.</title>
        <authorList>
            <person name="Stephan R."/>
            <person name="Lehner A."/>
            <person name="Tischler P."/>
            <person name="Rattei T."/>
        </authorList>
    </citation>
    <scope>NUCLEOTIDE SEQUENCE [LARGE SCALE GENOMIC DNA]</scope>
    <source>
        <strain evidence="2">DSM 18703 / CCUG 55852 / LMG 23827 / z3032</strain>
    </source>
</reference>
<dbReference type="Proteomes" id="UP000002069">
    <property type="component" value="Chromosome"/>
</dbReference>
<reference evidence="2" key="2">
    <citation type="journal article" date="2011" name="J. Bacteriol.">
        <title>Complete genome sequence of Cronobacter turicensis LMG 23827, a food-borne pathogen causing deaths in neonates.</title>
        <authorList>
            <person name="Stephan R."/>
            <person name="Lehner A."/>
            <person name="Tischler P."/>
            <person name="Rattei T."/>
        </authorList>
    </citation>
    <scope>NUCLEOTIDE SEQUENCE [LARGE SCALE GENOMIC DNA]</scope>
    <source>
        <strain evidence="2">DSM 18703 / CCUG 55852 / LMG 23827 / z3032</strain>
    </source>
</reference>
<keyword evidence="2" id="KW-1185">Reference proteome</keyword>
<organism evidence="1 2">
    <name type="scientific">Cronobacter turicensis (strain DSM 18703 / CCUG 55852 / LMG 23827 / z3032)</name>
    <dbReference type="NCBI Taxonomy" id="693216"/>
    <lineage>
        <taxon>Bacteria</taxon>
        <taxon>Pseudomonadati</taxon>
        <taxon>Pseudomonadota</taxon>
        <taxon>Gammaproteobacteria</taxon>
        <taxon>Enterobacterales</taxon>
        <taxon>Enterobacteriaceae</taxon>
        <taxon>Cronobacter</taxon>
    </lineage>
</organism>
<evidence type="ECO:0000313" key="2">
    <source>
        <dbReference type="Proteomes" id="UP000002069"/>
    </source>
</evidence>
<sequence>MDYSFIAIHVTHCKPGAYRHAGRLKNHTFFSAYAYSLGGKAIFCSNYRENIH</sequence>
<dbReference type="KEGG" id="ctu:CTU_24030"/>
<evidence type="ECO:0000313" key="1">
    <source>
        <dbReference type="EMBL" id="CBA31409.1"/>
    </source>
</evidence>
<gene>
    <name evidence="1" type="ordered locus">Ctu_24030</name>
</gene>